<dbReference type="AlphaFoldDB" id="A0A7T1F3K2"/>
<reference evidence="2 3" key="1">
    <citation type="journal article" date="2021" name="Nat. Commun.">
        <title>Isolation of a member of the candidate phylum Atribacteria reveals a unique cell membrane structure.</title>
        <authorList>
            <person name="Taiki K."/>
            <person name="Nobu M.K."/>
            <person name="Kusada H."/>
            <person name="Meng X.-Y."/>
            <person name="Hosoki N."/>
            <person name="Uematsu K."/>
            <person name="Yoshioka H."/>
            <person name="Kamagata Y."/>
            <person name="Tamaki H."/>
        </authorList>
    </citation>
    <scope>NUCLEOTIDE SEQUENCE [LARGE SCALE GENOMIC DNA]</scope>
    <source>
        <strain evidence="2 3">RT761</strain>
    </source>
</reference>
<proteinExistence type="predicted"/>
<dbReference type="EMBL" id="CP065383">
    <property type="protein sequence ID" value="QPM68446.1"/>
    <property type="molecule type" value="Genomic_DNA"/>
</dbReference>
<evidence type="ECO:0000313" key="2">
    <source>
        <dbReference type="EMBL" id="QPM68446.1"/>
    </source>
</evidence>
<keyword evidence="3" id="KW-1185">Reference proteome</keyword>
<gene>
    <name evidence="2" type="primary">opuCC</name>
    <name evidence="2" type="ORF">RT761_01666</name>
</gene>
<feature type="domain" description="ABC-type glycine betaine transport system substrate-binding" evidence="1">
    <location>
        <begin position="33"/>
        <end position="297"/>
    </location>
</feature>
<dbReference type="KEGG" id="alam:RT761_01666"/>
<evidence type="ECO:0000259" key="1">
    <source>
        <dbReference type="Pfam" id="PF04069"/>
    </source>
</evidence>
<dbReference type="SUPFAM" id="SSF53850">
    <property type="entry name" value="Periplasmic binding protein-like II"/>
    <property type="match status" value="1"/>
</dbReference>
<protein>
    <submittedName>
        <fullName evidence="2">Glycine betaine/carnitine/choline-binding protein OpuCC</fullName>
    </submittedName>
</protein>
<sequence>MKIKFLKMITFTLLLLILGGLVLNAEGNASDIVVLASKPFTESYILTEIMVLLLQHDTDLDIEYKNIEGGTTSILHPAILQGDIDIYPEYTGTSWQDVLKKENIVPDPQELFNLVKAEYEEQFPLIWLPPFGFNDTFTLAIKADLADKLNIKTYSDLAKVSNQLNFGAEPDFFERKDGFDNLVETYGFNFKNTRQMAIALKYPAILSGEVDVINAFSTDGLLKRYDMVILQDDKNFFPSYLAAPVVRKAVLELHPEVGESLRKLAGLIDENLMIDMNYQVDEEKKDPQLVAREFLANQGLLE</sequence>
<dbReference type="GO" id="GO:0043190">
    <property type="term" value="C:ATP-binding cassette (ABC) transporter complex"/>
    <property type="evidence" value="ECO:0007669"/>
    <property type="project" value="InterPro"/>
</dbReference>
<dbReference type="Proteomes" id="UP000594463">
    <property type="component" value="Chromosome"/>
</dbReference>
<dbReference type="Gene3D" id="3.40.190.10">
    <property type="entry name" value="Periplasmic binding protein-like II"/>
    <property type="match status" value="1"/>
</dbReference>
<dbReference type="Gene3D" id="3.40.190.120">
    <property type="entry name" value="Osmoprotection protein (prox), domain 2"/>
    <property type="match status" value="1"/>
</dbReference>
<dbReference type="InterPro" id="IPR007210">
    <property type="entry name" value="ABC_Gly_betaine_transp_sub-bd"/>
</dbReference>
<dbReference type="RefSeq" id="WP_218110953.1">
    <property type="nucleotide sequence ID" value="NZ_CP065383.1"/>
</dbReference>
<name>A0A7T1F3K2_ATRLM</name>
<dbReference type="GO" id="GO:0022857">
    <property type="term" value="F:transmembrane transporter activity"/>
    <property type="evidence" value="ECO:0007669"/>
    <property type="project" value="InterPro"/>
</dbReference>
<dbReference type="Pfam" id="PF04069">
    <property type="entry name" value="OpuAC"/>
    <property type="match status" value="1"/>
</dbReference>
<accession>A0A7T1F3K2</accession>
<organism evidence="2 3">
    <name type="scientific">Atribacter laminatus</name>
    <dbReference type="NCBI Taxonomy" id="2847778"/>
    <lineage>
        <taxon>Bacteria</taxon>
        <taxon>Pseudomonadati</taxon>
        <taxon>Atribacterota</taxon>
        <taxon>Atribacteria</taxon>
        <taxon>Atribacterales</taxon>
        <taxon>Atribacteraceae</taxon>
        <taxon>Atribacter</taxon>
    </lineage>
</organism>
<evidence type="ECO:0000313" key="3">
    <source>
        <dbReference type="Proteomes" id="UP000594463"/>
    </source>
</evidence>